<dbReference type="Pfam" id="PF02668">
    <property type="entry name" value="TauD"/>
    <property type="match status" value="1"/>
</dbReference>
<evidence type="ECO:0000256" key="3">
    <source>
        <dbReference type="ARBA" id="ARBA00023194"/>
    </source>
</evidence>
<gene>
    <name evidence="5" type="ORF">H0A62_04125</name>
</gene>
<reference evidence="5 6" key="1">
    <citation type="submission" date="2020-07" db="EMBL/GenBank/DDBJ databases">
        <title>Taxonomic revisions and descriptions of new bacterial species based on genomic comparisons in the high-G+C-content subgroup of the family Alcaligenaceae.</title>
        <authorList>
            <person name="Szabo A."/>
            <person name="Felfoldi T."/>
        </authorList>
    </citation>
    <scope>NUCLEOTIDE SEQUENCE [LARGE SCALE GENOMIC DNA]</scope>
    <source>
        <strain evidence="5 6">DSM 25667</strain>
    </source>
</reference>
<dbReference type="SUPFAM" id="SSF51197">
    <property type="entry name" value="Clavaminate synthase-like"/>
    <property type="match status" value="1"/>
</dbReference>
<dbReference type="Gene3D" id="3.60.130.10">
    <property type="entry name" value="Clavaminate synthase-like"/>
    <property type="match status" value="1"/>
</dbReference>
<comment type="cofactor">
    <cofactor evidence="1">
        <name>Fe(2+)</name>
        <dbReference type="ChEBI" id="CHEBI:29033"/>
    </cofactor>
</comment>
<name>A0A853H3S0_9BURK</name>
<evidence type="ECO:0000259" key="4">
    <source>
        <dbReference type="Pfam" id="PF02668"/>
    </source>
</evidence>
<proteinExistence type="predicted"/>
<dbReference type="OrthoDB" id="753054at2"/>
<dbReference type="PANTHER" id="PTHR10696:SF56">
    <property type="entry name" value="TAUD_TFDA-LIKE DOMAIN-CONTAINING PROTEIN"/>
    <property type="match status" value="1"/>
</dbReference>
<evidence type="ECO:0000256" key="1">
    <source>
        <dbReference type="ARBA" id="ARBA00001954"/>
    </source>
</evidence>
<dbReference type="Proteomes" id="UP000554144">
    <property type="component" value="Unassembled WGS sequence"/>
</dbReference>
<keyword evidence="3" id="KW-0045">Antibiotic biosynthesis</keyword>
<organism evidence="5 6">
    <name type="scientific">Pollutimonas harenae</name>
    <dbReference type="NCBI Taxonomy" id="657015"/>
    <lineage>
        <taxon>Bacteria</taxon>
        <taxon>Pseudomonadati</taxon>
        <taxon>Pseudomonadota</taxon>
        <taxon>Betaproteobacteria</taxon>
        <taxon>Burkholderiales</taxon>
        <taxon>Alcaligenaceae</taxon>
        <taxon>Pollutimonas</taxon>
    </lineage>
</organism>
<comment type="caution">
    <text evidence="5">The sequence shown here is derived from an EMBL/GenBank/DDBJ whole genome shotgun (WGS) entry which is preliminary data.</text>
</comment>
<keyword evidence="5" id="KW-0223">Dioxygenase</keyword>
<accession>A0A853H3S0</accession>
<dbReference type="GO" id="GO:0017000">
    <property type="term" value="P:antibiotic biosynthetic process"/>
    <property type="evidence" value="ECO:0007669"/>
    <property type="project" value="UniProtKB-KW"/>
</dbReference>
<sequence>MINPIQEPRGWTRAEVEQDSSWIYRLTDAEIADLEQALRHALSTRKSFFELSQEDFPISKAVLERFKSVIASTQNDYGYKLVRGFPVEHWTEDELRIFYWGLGLHLGVPRPQGKASSFMSDVRDAGGTYRASTGRGYNTSSRLDFHADGSDIVGLLVVRTAKSGGSSLISSSISAHNAMLATRPDLVKVLYEPFTFSRQGEQAPEEKPYYQAPVFGIEQGKFVCRHIRNHITSAQISFPEVPRLTPQQTEALDLLDATLAREDLCFHMSFEPGDLQFINNHIVLHARTEYEDHEVPEKKRFLLRLWLALPEGQPLPEGLKAAYKDVTPKSVRGGFRGVNITPQIREFEARTAQAHGMQFNIYHDLEEAEA</sequence>
<evidence type="ECO:0000313" key="6">
    <source>
        <dbReference type="Proteomes" id="UP000554144"/>
    </source>
</evidence>
<dbReference type="AlphaFoldDB" id="A0A853H3S0"/>
<dbReference type="PANTHER" id="PTHR10696">
    <property type="entry name" value="GAMMA-BUTYROBETAINE HYDROXYLASE-RELATED"/>
    <property type="match status" value="1"/>
</dbReference>
<evidence type="ECO:0000313" key="5">
    <source>
        <dbReference type="EMBL" id="NYT84784.1"/>
    </source>
</evidence>
<feature type="domain" description="TauD/TfdA-like" evidence="4">
    <location>
        <begin position="52"/>
        <end position="306"/>
    </location>
</feature>
<dbReference type="EMBL" id="JACCEV010000001">
    <property type="protein sequence ID" value="NYT84784.1"/>
    <property type="molecule type" value="Genomic_DNA"/>
</dbReference>
<dbReference type="InterPro" id="IPR050411">
    <property type="entry name" value="AlphaKG_dependent_hydroxylases"/>
</dbReference>
<keyword evidence="6" id="KW-1185">Reference proteome</keyword>
<protein>
    <submittedName>
        <fullName evidence="5">TauD/TfdA family dioxygenase</fullName>
    </submittedName>
</protein>
<keyword evidence="2" id="KW-0560">Oxidoreductase</keyword>
<dbReference type="InterPro" id="IPR042098">
    <property type="entry name" value="TauD-like_sf"/>
</dbReference>
<dbReference type="RefSeq" id="WP_130037979.1">
    <property type="nucleotide sequence ID" value="NZ_JACCEV010000001.1"/>
</dbReference>
<dbReference type="GO" id="GO:0016706">
    <property type="term" value="F:2-oxoglutarate-dependent dioxygenase activity"/>
    <property type="evidence" value="ECO:0007669"/>
    <property type="project" value="UniProtKB-ARBA"/>
</dbReference>
<evidence type="ECO:0000256" key="2">
    <source>
        <dbReference type="ARBA" id="ARBA00023002"/>
    </source>
</evidence>
<dbReference type="InterPro" id="IPR003819">
    <property type="entry name" value="TauD/TfdA-like"/>
</dbReference>